<reference evidence="7 8" key="1">
    <citation type="journal article" date="2011" name="Proc. Natl. Acad. Sci. U.S.A.">
        <title>Comparative genomics of xylose-fermenting fungi for enhanced biofuel production.</title>
        <authorList>
            <person name="Wohlbach D.J."/>
            <person name="Kuo A."/>
            <person name="Sato T.K."/>
            <person name="Potts K.M."/>
            <person name="Salamov A.A."/>
            <person name="LaButti K.M."/>
            <person name="Sun H."/>
            <person name="Clum A."/>
            <person name="Pangilinan J.L."/>
            <person name="Lindquist E.A."/>
            <person name="Lucas S."/>
            <person name="Lapidus A."/>
            <person name="Jin M."/>
            <person name="Gunawan C."/>
            <person name="Balan V."/>
            <person name="Dale B.E."/>
            <person name="Jeffries T.W."/>
            <person name="Zinkel R."/>
            <person name="Barry K.W."/>
            <person name="Grigoriev I.V."/>
            <person name="Gasch A.P."/>
        </authorList>
    </citation>
    <scope>NUCLEOTIDE SEQUENCE [LARGE SCALE GENOMIC DNA]</scope>
    <source>
        <strain evidence="8">NRRL Y-27907 / 11-Y1</strain>
    </source>
</reference>
<keyword evidence="1" id="KW-0479">Metal-binding</keyword>
<dbReference type="OMA" id="HIDSTME"/>
<feature type="compositionally biased region" description="Low complexity" evidence="5">
    <location>
        <begin position="242"/>
        <end position="270"/>
    </location>
</feature>
<dbReference type="InterPro" id="IPR000306">
    <property type="entry name" value="Znf_FYVE"/>
</dbReference>
<sequence length="284" mass="31628">MTNNGVIHSPTQMRSYSNSPELIVGGGRNNNSSPSPKVPHHIDSTMEPSYITQLQMFGQGDTSSSRASIKSIDSNMSIESGNSSMSGHQHPQYLSSGNKGYDHLLKAPPTRRHWVKDDTVLKCSIPTCPKVFNFFERRHHCRKCGGIFCKEHTSHLLYINHLAQFTTGGRGTLSKVCDNCIEEYNEFIKKEFGVNVSTHPPSVSPMAAETYTETQPSQPPNQFIPLASANKYVPQPYTGPVSPEQQAQQQQQYQQSQLQSQQRQPSLSEQVVGSVPANWSWSSF</sequence>
<keyword evidence="2 4" id="KW-0863">Zinc-finger</keyword>
<dbReference type="HOGENOM" id="CLU_987501_0_0_1"/>
<dbReference type="PANTHER" id="PTHR23164:SF30">
    <property type="entry name" value="EARLY ENDOSOME ANTIGEN 1"/>
    <property type="match status" value="1"/>
</dbReference>
<dbReference type="GO" id="GO:0008270">
    <property type="term" value="F:zinc ion binding"/>
    <property type="evidence" value="ECO:0007669"/>
    <property type="project" value="UniProtKB-KW"/>
</dbReference>
<dbReference type="SMART" id="SM00064">
    <property type="entry name" value="FYVE"/>
    <property type="match status" value="1"/>
</dbReference>
<dbReference type="eggNOG" id="KOG1729">
    <property type="taxonomic scope" value="Eukaryota"/>
</dbReference>
<dbReference type="EMBL" id="GL996501">
    <property type="protein sequence ID" value="EGW33237.1"/>
    <property type="molecule type" value="Genomic_DNA"/>
</dbReference>
<protein>
    <recommendedName>
        <fullName evidence="6">FYVE-type domain-containing protein</fullName>
    </recommendedName>
</protein>
<dbReference type="PROSITE" id="PS50178">
    <property type="entry name" value="ZF_FYVE"/>
    <property type="match status" value="1"/>
</dbReference>
<dbReference type="InterPro" id="IPR011011">
    <property type="entry name" value="Znf_FYVE_PHD"/>
</dbReference>
<evidence type="ECO:0000259" key="6">
    <source>
        <dbReference type="PROSITE" id="PS50178"/>
    </source>
</evidence>
<dbReference type="InterPro" id="IPR013083">
    <property type="entry name" value="Znf_RING/FYVE/PHD"/>
</dbReference>
<dbReference type="InParanoid" id="G3ALJ4"/>
<dbReference type="Gene3D" id="3.30.40.10">
    <property type="entry name" value="Zinc/RING finger domain, C3HC4 (zinc finger)"/>
    <property type="match status" value="1"/>
</dbReference>
<proteinExistence type="predicted"/>
<organism evidence="8">
    <name type="scientific">Spathaspora passalidarum (strain NRRL Y-27907 / 11-Y1)</name>
    <dbReference type="NCBI Taxonomy" id="619300"/>
    <lineage>
        <taxon>Eukaryota</taxon>
        <taxon>Fungi</taxon>
        <taxon>Dikarya</taxon>
        <taxon>Ascomycota</taxon>
        <taxon>Saccharomycotina</taxon>
        <taxon>Pichiomycetes</taxon>
        <taxon>Debaryomycetaceae</taxon>
        <taxon>Spathaspora</taxon>
    </lineage>
</organism>
<evidence type="ECO:0000313" key="7">
    <source>
        <dbReference type="EMBL" id="EGW33237.1"/>
    </source>
</evidence>
<keyword evidence="8" id="KW-1185">Reference proteome</keyword>
<dbReference type="PANTHER" id="PTHR23164">
    <property type="entry name" value="EARLY ENDOSOME ANTIGEN 1"/>
    <property type="match status" value="1"/>
</dbReference>
<evidence type="ECO:0000256" key="5">
    <source>
        <dbReference type="SAM" id="MobiDB-lite"/>
    </source>
</evidence>
<dbReference type="CDD" id="cd15760">
    <property type="entry name" value="FYVE_scVPS27p_like"/>
    <property type="match status" value="1"/>
</dbReference>
<dbReference type="AlphaFoldDB" id="G3ALJ4"/>
<evidence type="ECO:0000256" key="1">
    <source>
        <dbReference type="ARBA" id="ARBA00022723"/>
    </source>
</evidence>
<dbReference type="Proteomes" id="UP000000709">
    <property type="component" value="Unassembled WGS sequence"/>
</dbReference>
<dbReference type="GeneID" id="18873473"/>
<name>G3ALJ4_SPAPN</name>
<evidence type="ECO:0000256" key="4">
    <source>
        <dbReference type="PROSITE-ProRule" id="PRU00091"/>
    </source>
</evidence>
<dbReference type="STRING" id="619300.G3ALJ4"/>
<evidence type="ECO:0000313" key="8">
    <source>
        <dbReference type="Proteomes" id="UP000000709"/>
    </source>
</evidence>
<feature type="compositionally biased region" description="Polar residues" evidence="5">
    <location>
        <begin position="1"/>
        <end position="20"/>
    </location>
</feature>
<keyword evidence="3" id="KW-0862">Zinc</keyword>
<accession>G3ALJ4</accession>
<dbReference type="RefSeq" id="XP_007374752.1">
    <property type="nucleotide sequence ID" value="XM_007374690.1"/>
</dbReference>
<dbReference type="OrthoDB" id="10018316at2759"/>
<gene>
    <name evidence="7" type="ORF">SPAPADRAFT_60571</name>
</gene>
<evidence type="ECO:0000256" key="2">
    <source>
        <dbReference type="ARBA" id="ARBA00022771"/>
    </source>
</evidence>
<feature type="domain" description="FYVE-type" evidence="6">
    <location>
        <begin position="128"/>
        <end position="185"/>
    </location>
</feature>
<dbReference type="Pfam" id="PF01363">
    <property type="entry name" value="FYVE"/>
    <property type="match status" value="1"/>
</dbReference>
<dbReference type="InterPro" id="IPR017455">
    <property type="entry name" value="Znf_FYVE-rel"/>
</dbReference>
<dbReference type="GO" id="GO:0032266">
    <property type="term" value="F:phosphatidylinositol-3-phosphate binding"/>
    <property type="evidence" value="ECO:0007669"/>
    <property type="project" value="UniProtKB-ARBA"/>
</dbReference>
<evidence type="ECO:0000256" key="3">
    <source>
        <dbReference type="ARBA" id="ARBA00022833"/>
    </source>
</evidence>
<feature type="region of interest" description="Disordered" evidence="5">
    <location>
        <begin position="1"/>
        <end position="42"/>
    </location>
</feature>
<dbReference type="SUPFAM" id="SSF57903">
    <property type="entry name" value="FYVE/PHD zinc finger"/>
    <property type="match status" value="1"/>
</dbReference>
<dbReference type="KEGG" id="spaa:SPAPADRAFT_60571"/>
<feature type="region of interest" description="Disordered" evidence="5">
    <location>
        <begin position="203"/>
        <end position="284"/>
    </location>
</feature>